<proteinExistence type="predicted"/>
<dbReference type="PATRIC" id="fig|408015.6.peg.59"/>
<accession>A0A0F7FPV8</accession>
<organism evidence="1 2">
    <name type="scientific">Streptomyces xiamenensis</name>
    <dbReference type="NCBI Taxonomy" id="408015"/>
    <lineage>
        <taxon>Bacteria</taxon>
        <taxon>Bacillati</taxon>
        <taxon>Actinomycetota</taxon>
        <taxon>Actinomycetes</taxon>
        <taxon>Kitasatosporales</taxon>
        <taxon>Streptomycetaceae</taxon>
        <taxon>Streptomyces</taxon>
    </lineage>
</organism>
<evidence type="ECO:0000313" key="2">
    <source>
        <dbReference type="Proteomes" id="UP000034034"/>
    </source>
</evidence>
<name>A0A0F7FPV8_9ACTN</name>
<dbReference type="RefSeq" id="WP_158708095.1">
    <property type="nucleotide sequence ID" value="NZ_CP009922.3"/>
</dbReference>
<dbReference type="AlphaFoldDB" id="A0A0F7FPV8"/>
<dbReference type="EMBL" id="CP009922">
    <property type="protein sequence ID" value="AKG41428.1"/>
    <property type="molecule type" value="Genomic_DNA"/>
</dbReference>
<gene>
    <name evidence="1" type="ORF">SXIM_00440</name>
</gene>
<dbReference type="STRING" id="408015.SXIM_00440"/>
<dbReference type="Proteomes" id="UP000034034">
    <property type="component" value="Chromosome"/>
</dbReference>
<evidence type="ECO:0000313" key="1">
    <source>
        <dbReference type="EMBL" id="AKG41428.1"/>
    </source>
</evidence>
<keyword evidence="2" id="KW-1185">Reference proteome</keyword>
<protein>
    <submittedName>
        <fullName evidence="1">Uncharacterized protein</fullName>
    </submittedName>
</protein>
<dbReference type="HOGENOM" id="CLU_2526246_0_0_11"/>
<sequence>MKGEYGGGEGEPGDLLTEFKDLSVLVGDGLLELDDGLAKLLLALRQLLGLGADALAEGVLQVRVAFHQGHAVDSGFGREGGGSL</sequence>
<dbReference type="KEGG" id="sxi:SXIM_00440"/>
<reference evidence="1" key="1">
    <citation type="submission" date="2019-08" db="EMBL/GenBank/DDBJ databases">
        <title>Complete genome sequence of a mangrove-derived Streptomyces xiamenensis.</title>
        <authorList>
            <person name="Xu J."/>
        </authorList>
    </citation>
    <scope>NUCLEOTIDE SEQUENCE</scope>
    <source>
        <strain evidence="1">318</strain>
    </source>
</reference>